<sequence length="61" mass="7026">MKTYFLTVYSQKGEALLNDSFEASDDQEAIKIGKTKLEEEGHQDQTHRCVSPDGRLLLFHR</sequence>
<dbReference type="EMBL" id="PJNH01000001">
    <property type="protein sequence ID" value="PKR78263.1"/>
    <property type="molecule type" value="Genomic_DNA"/>
</dbReference>
<dbReference type="Proteomes" id="UP000243524">
    <property type="component" value="Unassembled WGS sequence"/>
</dbReference>
<evidence type="ECO:0000313" key="2">
    <source>
        <dbReference type="Proteomes" id="UP000243524"/>
    </source>
</evidence>
<dbReference type="InterPro" id="IPR025544">
    <property type="entry name" value="YhzD"/>
</dbReference>
<comment type="caution">
    <text evidence="1">The sequence shown here is derived from an EMBL/GenBank/DDBJ whole genome shotgun (WGS) entry which is preliminary data.</text>
</comment>
<name>A0A2I0QV84_9BACI</name>
<keyword evidence="2" id="KW-1185">Reference proteome</keyword>
<organism evidence="1 2">
    <name type="scientific">Halalkalibacillus sediminis</name>
    <dbReference type="NCBI Taxonomy" id="2018042"/>
    <lineage>
        <taxon>Bacteria</taxon>
        <taxon>Bacillati</taxon>
        <taxon>Bacillota</taxon>
        <taxon>Bacilli</taxon>
        <taxon>Bacillales</taxon>
        <taxon>Bacillaceae</taxon>
        <taxon>Halalkalibacillus</taxon>
    </lineage>
</organism>
<reference evidence="1 2" key="1">
    <citation type="submission" date="2017-06" db="EMBL/GenBank/DDBJ databases">
        <title>the draft geome sequence of Illustriluteabacillus marina B3227.</title>
        <authorList>
            <person name="He R.-H."/>
            <person name="Du Z.-J."/>
        </authorList>
    </citation>
    <scope>NUCLEOTIDE SEQUENCE [LARGE SCALE GENOMIC DNA]</scope>
    <source>
        <strain evidence="1 2">B3227</strain>
    </source>
</reference>
<dbReference type="AlphaFoldDB" id="A0A2I0QV84"/>
<proteinExistence type="predicted"/>
<evidence type="ECO:0000313" key="1">
    <source>
        <dbReference type="EMBL" id="PKR78263.1"/>
    </source>
</evidence>
<dbReference type="OrthoDB" id="2355652at2"/>
<accession>A0A2I0QV84</accession>
<protein>
    <recommendedName>
        <fullName evidence="3">YhzD-like protein</fullName>
    </recommendedName>
</protein>
<dbReference type="RefSeq" id="WP_101329947.1">
    <property type="nucleotide sequence ID" value="NZ_PJNH01000001.1"/>
</dbReference>
<evidence type="ECO:0008006" key="3">
    <source>
        <dbReference type="Google" id="ProtNLM"/>
    </source>
</evidence>
<gene>
    <name evidence="1" type="ORF">CEY16_00450</name>
</gene>
<dbReference type="Pfam" id="PF14120">
    <property type="entry name" value="YhzD"/>
    <property type="match status" value="1"/>
</dbReference>